<dbReference type="AlphaFoldDB" id="A0A315ZD79"/>
<dbReference type="EMBL" id="QGDO01000002">
    <property type="protein sequence ID" value="PWJ42664.1"/>
    <property type="molecule type" value="Genomic_DNA"/>
</dbReference>
<proteinExistence type="predicted"/>
<evidence type="ECO:0008006" key="3">
    <source>
        <dbReference type="Google" id="ProtNLM"/>
    </source>
</evidence>
<organism evidence="1 2">
    <name type="scientific">Sediminitomix flava</name>
    <dbReference type="NCBI Taxonomy" id="379075"/>
    <lineage>
        <taxon>Bacteria</taxon>
        <taxon>Pseudomonadati</taxon>
        <taxon>Bacteroidota</taxon>
        <taxon>Cytophagia</taxon>
        <taxon>Cytophagales</taxon>
        <taxon>Flammeovirgaceae</taxon>
        <taxon>Sediminitomix</taxon>
    </lineage>
</organism>
<dbReference type="OrthoDB" id="1494788at2"/>
<accession>A0A315ZD79</accession>
<evidence type="ECO:0000313" key="2">
    <source>
        <dbReference type="Proteomes" id="UP000245535"/>
    </source>
</evidence>
<comment type="caution">
    <text evidence="1">The sequence shown here is derived from an EMBL/GenBank/DDBJ whole genome shotgun (WGS) entry which is preliminary data.</text>
</comment>
<keyword evidence="2" id="KW-1185">Reference proteome</keyword>
<name>A0A315ZD79_SEDFL</name>
<dbReference type="Proteomes" id="UP000245535">
    <property type="component" value="Unassembled WGS sequence"/>
</dbReference>
<dbReference type="RefSeq" id="WP_109616797.1">
    <property type="nucleotide sequence ID" value="NZ_QGDO01000002.1"/>
</dbReference>
<protein>
    <recommendedName>
        <fullName evidence="3">DNA-directed RNA polymerase specialized sigma24 family protein</fullName>
    </recommendedName>
</protein>
<reference evidence="1 2" key="1">
    <citation type="submission" date="2018-03" db="EMBL/GenBank/DDBJ databases">
        <title>Genomic Encyclopedia of Archaeal and Bacterial Type Strains, Phase II (KMG-II): from individual species to whole genera.</title>
        <authorList>
            <person name="Goeker M."/>
        </authorList>
    </citation>
    <scope>NUCLEOTIDE SEQUENCE [LARGE SCALE GENOMIC DNA]</scope>
    <source>
        <strain evidence="1 2">DSM 28229</strain>
    </source>
</reference>
<sequence length="187" mass="21804">MVAEQDKYDFLVATDWKPLILKLTAYTLKYMQYKRINLRGIESEDLVGEAIEKVFTDKRKCQFSDEESLFDELKSIIRSIVDNTNKKKANQLRADTKDFHEVGQSDFIENDIDAQELDNAIAKQMRGDPELCLVFKALKEGYKPREVSDEYHIPINKVQNAQKKLRRIAEKLLSERRLNTETNGKKT</sequence>
<evidence type="ECO:0000313" key="1">
    <source>
        <dbReference type="EMBL" id="PWJ42664.1"/>
    </source>
</evidence>
<gene>
    <name evidence="1" type="ORF">BC781_102209</name>
</gene>